<accession>A0A8T9QGD3</accession>
<keyword evidence="3" id="KW-1185">Reference proteome</keyword>
<dbReference type="PROSITE" id="PS51257">
    <property type="entry name" value="PROKAR_LIPOPROTEIN"/>
    <property type="match status" value="1"/>
</dbReference>
<proteinExistence type="predicted"/>
<dbReference type="AlphaFoldDB" id="A0A8T9QGD3"/>
<keyword evidence="1" id="KW-0732">Signal</keyword>
<dbReference type="KEGG" id="hcu:MUN79_12610"/>
<protein>
    <recommendedName>
        <fullName evidence="4">Lipoprotein</fullName>
    </recommendedName>
</protein>
<evidence type="ECO:0000313" key="3">
    <source>
        <dbReference type="Proteomes" id="UP000831796"/>
    </source>
</evidence>
<sequence length="177" mass="19582">MLRSSFTRLLLLGSTLALGACCANKSCFCQDAYDNVVFFRFNVKPGTPGAFTAAELATIIITRTPVSPRSTFKPDTVRLTRTLAQVDDSIALGTSLTFPSAGLRFTQYQYKIWPASLPKQTFVIDSLRVQSRPDAVDGCCTCYQVTRKDLRLDKDSINVMDPTGQDKPVYVLLNKKP</sequence>
<dbReference type="Proteomes" id="UP000831796">
    <property type="component" value="Chromosome"/>
</dbReference>
<evidence type="ECO:0000313" key="2">
    <source>
        <dbReference type="EMBL" id="UOQ74629.1"/>
    </source>
</evidence>
<evidence type="ECO:0000256" key="1">
    <source>
        <dbReference type="SAM" id="SignalP"/>
    </source>
</evidence>
<dbReference type="EMBL" id="CP095046">
    <property type="protein sequence ID" value="UOQ74629.1"/>
    <property type="molecule type" value="Genomic_DNA"/>
</dbReference>
<gene>
    <name evidence="2" type="ORF">MUN79_12610</name>
</gene>
<evidence type="ECO:0008006" key="4">
    <source>
        <dbReference type="Google" id="ProtNLM"/>
    </source>
</evidence>
<name>A0A8T9QGD3_9BACT</name>
<reference evidence="2" key="1">
    <citation type="submission" date="2022-04" db="EMBL/GenBank/DDBJ databases">
        <title>Hymenobacter sp. isolated from the air.</title>
        <authorList>
            <person name="Won M."/>
            <person name="Lee C.-M."/>
            <person name="Woen H.-Y."/>
            <person name="Kwon S.-W."/>
        </authorList>
    </citation>
    <scope>NUCLEOTIDE SEQUENCE</scope>
    <source>
        <strain evidence="2">5116S-3</strain>
    </source>
</reference>
<feature type="chain" id="PRO_5035882511" description="Lipoprotein" evidence="1">
    <location>
        <begin position="20"/>
        <end position="177"/>
    </location>
</feature>
<dbReference type="RefSeq" id="WP_244677968.1">
    <property type="nucleotide sequence ID" value="NZ_CP095046.1"/>
</dbReference>
<feature type="signal peptide" evidence="1">
    <location>
        <begin position="1"/>
        <end position="19"/>
    </location>
</feature>
<organism evidence="2 3">
    <name type="scientific">Hymenobacter cellulosilyticus</name>
    <dbReference type="NCBI Taxonomy" id="2932248"/>
    <lineage>
        <taxon>Bacteria</taxon>
        <taxon>Pseudomonadati</taxon>
        <taxon>Bacteroidota</taxon>
        <taxon>Cytophagia</taxon>
        <taxon>Cytophagales</taxon>
        <taxon>Hymenobacteraceae</taxon>
        <taxon>Hymenobacter</taxon>
    </lineage>
</organism>